<dbReference type="EMBL" id="JAPEUX010000006">
    <property type="protein sequence ID" value="KAJ4349360.1"/>
    <property type="molecule type" value="Genomic_DNA"/>
</dbReference>
<organism evidence="1 2">
    <name type="scientific">Didymosphaeria variabile</name>
    <dbReference type="NCBI Taxonomy" id="1932322"/>
    <lineage>
        <taxon>Eukaryota</taxon>
        <taxon>Fungi</taxon>
        <taxon>Dikarya</taxon>
        <taxon>Ascomycota</taxon>
        <taxon>Pezizomycotina</taxon>
        <taxon>Dothideomycetes</taxon>
        <taxon>Pleosporomycetidae</taxon>
        <taxon>Pleosporales</taxon>
        <taxon>Massarineae</taxon>
        <taxon>Didymosphaeriaceae</taxon>
        <taxon>Didymosphaeria</taxon>
    </lineage>
</organism>
<name>A0A9W8XFF2_9PLEO</name>
<gene>
    <name evidence="1" type="ORF">N0V89_007974</name>
</gene>
<sequence>MEPDYWIELENTYTERISQRQAIHTTHRSDVLQALPGTELACKELMEMVIQFLCARYPRLFTLQGMTFSNHILGTTHEIPDIDPLMFLLENVPEDFAIMLRDPETGRYYFRAGIICASTGWNLATKIGLGLADIHNPVPDYKEKMQLSMDRYVYPVSLVHSLLWFGIVAHMNNINAYTSFFTKMPTSKPIQRGSWLFEVGQHLYVAPNHPSFDLHANQDPSLSIDDLYPRVDWQTLRRLPLSGAIVFNFKAFFTPLSKLKHEPYIPSLSLKVLNEGKVNLIQYKSIWHMDHVLKPALAEYERYQIEKGIIEREWQPQTLQETPFYPGWKKQ</sequence>
<dbReference type="OrthoDB" id="5043642at2759"/>
<dbReference type="RefSeq" id="XP_056068290.1">
    <property type="nucleotide sequence ID" value="XM_056216734.1"/>
</dbReference>
<protein>
    <submittedName>
        <fullName evidence="1">Uncharacterized protein</fullName>
    </submittedName>
</protein>
<proteinExistence type="predicted"/>
<keyword evidence="2" id="KW-1185">Reference proteome</keyword>
<dbReference type="Proteomes" id="UP001140513">
    <property type="component" value="Unassembled WGS sequence"/>
</dbReference>
<dbReference type="AlphaFoldDB" id="A0A9W8XFF2"/>
<dbReference type="Pfam" id="PF11927">
    <property type="entry name" value="HODM_asu-like"/>
    <property type="match status" value="1"/>
</dbReference>
<evidence type="ECO:0000313" key="2">
    <source>
        <dbReference type="Proteomes" id="UP001140513"/>
    </source>
</evidence>
<dbReference type="GeneID" id="80911504"/>
<reference evidence="1" key="1">
    <citation type="submission" date="2022-10" db="EMBL/GenBank/DDBJ databases">
        <title>Tapping the CABI collections for fungal endophytes: first genome assemblies for Collariella, Neodidymelliopsis, Ascochyta clinopodiicola, Didymella pomorum, Didymosphaeria variabile, Neocosmospora piperis and Neocucurbitaria cava.</title>
        <authorList>
            <person name="Hill R."/>
        </authorList>
    </citation>
    <scope>NUCLEOTIDE SEQUENCE</scope>
    <source>
        <strain evidence="1">IMI 356815</strain>
    </source>
</reference>
<dbReference type="InterPro" id="IPR021848">
    <property type="entry name" value="HODM_asu-like"/>
</dbReference>
<accession>A0A9W8XFF2</accession>
<comment type="caution">
    <text evidence="1">The sequence shown here is derived from an EMBL/GenBank/DDBJ whole genome shotgun (WGS) entry which is preliminary data.</text>
</comment>
<evidence type="ECO:0000313" key="1">
    <source>
        <dbReference type="EMBL" id="KAJ4349360.1"/>
    </source>
</evidence>